<dbReference type="Pfam" id="PF08246">
    <property type="entry name" value="Inhibitor_I29"/>
    <property type="match status" value="1"/>
</dbReference>
<dbReference type="InterPro" id="IPR038765">
    <property type="entry name" value="Papain-like_cys_pep_sf"/>
</dbReference>
<dbReference type="SUPFAM" id="SSF54001">
    <property type="entry name" value="Cysteine proteinases"/>
    <property type="match status" value="1"/>
</dbReference>
<dbReference type="InterPro" id="IPR013201">
    <property type="entry name" value="Prot_inhib_I29"/>
</dbReference>
<sequence length="109" mass="12536">MRSVSVVLLLAVAAMASVVPDTYIHRPHYDLSNAKVLFEDFIKEYNRIYKDEADKEAHFQAFVESLEVINELNAQNAGVIFDINNLADYIEEEQRSLYGLKEKETKPQN</sequence>
<gene>
    <name evidence="3" type="ORF">PYW07_017077</name>
</gene>
<protein>
    <recommendedName>
        <fullName evidence="2">Cathepsin propeptide inhibitor domain-containing protein</fullName>
    </recommendedName>
</protein>
<dbReference type="AlphaFoldDB" id="A0AAD8DY62"/>
<evidence type="ECO:0000313" key="4">
    <source>
        <dbReference type="Proteomes" id="UP001231518"/>
    </source>
</evidence>
<keyword evidence="1" id="KW-0732">Signal</keyword>
<dbReference type="EMBL" id="JARGEI010000006">
    <property type="protein sequence ID" value="KAJ8730039.1"/>
    <property type="molecule type" value="Genomic_DNA"/>
</dbReference>
<reference evidence="3" key="1">
    <citation type="submission" date="2023-03" db="EMBL/GenBank/DDBJ databases">
        <title>Chromosome-level genomes of two armyworms, Mythimna separata and Mythimna loreyi, provide insights into the biosynthesis and reception of sex pheromones.</title>
        <authorList>
            <person name="Zhao H."/>
        </authorList>
    </citation>
    <scope>NUCLEOTIDE SEQUENCE</scope>
    <source>
        <strain evidence="3">BeijingLab</strain>
        <tissue evidence="3">Pupa</tissue>
    </source>
</reference>
<evidence type="ECO:0000256" key="1">
    <source>
        <dbReference type="SAM" id="SignalP"/>
    </source>
</evidence>
<comment type="caution">
    <text evidence="3">The sequence shown here is derived from an EMBL/GenBank/DDBJ whole genome shotgun (WGS) entry which is preliminary data.</text>
</comment>
<feature type="chain" id="PRO_5042282312" description="Cathepsin propeptide inhibitor domain-containing protein" evidence="1">
    <location>
        <begin position="17"/>
        <end position="109"/>
    </location>
</feature>
<keyword evidence="4" id="KW-1185">Reference proteome</keyword>
<name>A0AAD8DY62_MYTSE</name>
<feature type="signal peptide" evidence="1">
    <location>
        <begin position="1"/>
        <end position="16"/>
    </location>
</feature>
<dbReference type="SMART" id="SM00848">
    <property type="entry name" value="Inhibitor_I29"/>
    <property type="match status" value="1"/>
</dbReference>
<organism evidence="3 4">
    <name type="scientific">Mythimna separata</name>
    <name type="common">Oriental armyworm</name>
    <name type="synonym">Pseudaletia separata</name>
    <dbReference type="NCBI Taxonomy" id="271217"/>
    <lineage>
        <taxon>Eukaryota</taxon>
        <taxon>Metazoa</taxon>
        <taxon>Ecdysozoa</taxon>
        <taxon>Arthropoda</taxon>
        <taxon>Hexapoda</taxon>
        <taxon>Insecta</taxon>
        <taxon>Pterygota</taxon>
        <taxon>Neoptera</taxon>
        <taxon>Endopterygota</taxon>
        <taxon>Lepidoptera</taxon>
        <taxon>Glossata</taxon>
        <taxon>Ditrysia</taxon>
        <taxon>Noctuoidea</taxon>
        <taxon>Noctuidae</taxon>
        <taxon>Noctuinae</taxon>
        <taxon>Hadenini</taxon>
        <taxon>Mythimna</taxon>
    </lineage>
</organism>
<accession>A0AAD8DY62</accession>
<dbReference type="Gene3D" id="1.10.287.2250">
    <property type="match status" value="1"/>
</dbReference>
<feature type="domain" description="Cathepsin propeptide inhibitor" evidence="2">
    <location>
        <begin position="38"/>
        <end position="94"/>
    </location>
</feature>
<dbReference type="Proteomes" id="UP001231518">
    <property type="component" value="Chromosome 9"/>
</dbReference>
<evidence type="ECO:0000313" key="3">
    <source>
        <dbReference type="EMBL" id="KAJ8730039.1"/>
    </source>
</evidence>
<evidence type="ECO:0000259" key="2">
    <source>
        <dbReference type="SMART" id="SM00848"/>
    </source>
</evidence>
<proteinExistence type="predicted"/>